<gene>
    <name evidence="2" type="primary">Acey_s0026.g1375</name>
    <name evidence="2" type="ORF">Y032_0026g1375</name>
</gene>
<dbReference type="EMBL" id="JARK01001362">
    <property type="protein sequence ID" value="EYC18799.1"/>
    <property type="molecule type" value="Genomic_DNA"/>
</dbReference>
<feature type="signal peptide" evidence="1">
    <location>
        <begin position="1"/>
        <end position="19"/>
    </location>
</feature>
<evidence type="ECO:0000313" key="2">
    <source>
        <dbReference type="EMBL" id="EYC18799.1"/>
    </source>
</evidence>
<comment type="caution">
    <text evidence="2">The sequence shown here is derived from an EMBL/GenBank/DDBJ whole genome shotgun (WGS) entry which is preliminary data.</text>
</comment>
<feature type="chain" id="PRO_5001488663" evidence="1">
    <location>
        <begin position="20"/>
        <end position="114"/>
    </location>
</feature>
<proteinExistence type="predicted"/>
<keyword evidence="3" id="KW-1185">Reference proteome</keyword>
<sequence length="114" mass="11605">MKSAMSLMIILAVIFCVNAQWGSYYGSPYYGGYYGGGGYYPGGGYYGGGGYNYNHLLPALGSAVSNHVVPALSSAWSNNILPTLSSAWSSVQSSGWGTAAKGALAGAVLGGLFG</sequence>
<dbReference type="Proteomes" id="UP000024635">
    <property type="component" value="Unassembled WGS sequence"/>
</dbReference>
<dbReference type="AlphaFoldDB" id="A0A016UTN6"/>
<reference evidence="3" key="1">
    <citation type="journal article" date="2015" name="Nat. Genet.">
        <title>The genome and transcriptome of the zoonotic hookworm Ancylostoma ceylanicum identify infection-specific gene families.</title>
        <authorList>
            <person name="Schwarz E.M."/>
            <person name="Hu Y."/>
            <person name="Antoshechkin I."/>
            <person name="Miller M.M."/>
            <person name="Sternberg P.W."/>
            <person name="Aroian R.V."/>
        </authorList>
    </citation>
    <scope>NUCLEOTIDE SEQUENCE</scope>
    <source>
        <strain evidence="3">HY135</strain>
    </source>
</reference>
<accession>A0A016UTN6</accession>
<protein>
    <submittedName>
        <fullName evidence="2">Uncharacterized protein</fullName>
    </submittedName>
</protein>
<evidence type="ECO:0000256" key="1">
    <source>
        <dbReference type="SAM" id="SignalP"/>
    </source>
</evidence>
<name>A0A016UTN6_9BILA</name>
<evidence type="ECO:0000313" key="3">
    <source>
        <dbReference type="Proteomes" id="UP000024635"/>
    </source>
</evidence>
<organism evidence="2 3">
    <name type="scientific">Ancylostoma ceylanicum</name>
    <dbReference type="NCBI Taxonomy" id="53326"/>
    <lineage>
        <taxon>Eukaryota</taxon>
        <taxon>Metazoa</taxon>
        <taxon>Ecdysozoa</taxon>
        <taxon>Nematoda</taxon>
        <taxon>Chromadorea</taxon>
        <taxon>Rhabditida</taxon>
        <taxon>Rhabditina</taxon>
        <taxon>Rhabditomorpha</taxon>
        <taxon>Strongyloidea</taxon>
        <taxon>Ancylostomatidae</taxon>
        <taxon>Ancylostomatinae</taxon>
        <taxon>Ancylostoma</taxon>
    </lineage>
</organism>
<keyword evidence="1" id="KW-0732">Signal</keyword>